<evidence type="ECO:0000313" key="2">
    <source>
        <dbReference type="Proteomes" id="UP000189670"/>
    </source>
</evidence>
<sequence>GAFMIFDGHMNLSVMDYFFTEGDMAVEFRTRPVDTRNLDGDGVIEDMEVMTIGASDLFAFAGVNGPQDSEGAIGFALSNVNIGMAFMQSPTRDTKYLSLKAMVGDASFIGVDDLTLSASNLFVAINKSFGSDDVVHFAEAPFMINAGLGGMIPLDYHFSMGQVLRTEGDITIQIGDSVYMDGHIAFETRAQEMFISDGSQVQTNMMLFTAGDLSMFFGANGPADQDEAFGFSLANTNMALMIMKPTDTEDNRSWTALNAVSDGIGFVGPDNLNISADNLMIRMNMAENTEDVLDFSKHIFEIPVSQDASMRFDFHGANGEFIEARGDLNVSIGNNIEISGAFAFEQYIRAIKLSDQSIIETNFFGFSAMGVNAFAGIRGNDPSEDIGFTLSDVSLALALMKPTDSEDTRNWTSLKAHAGEAGFVGSDIFNLTASEMDIFLNQVNEGDVVAH</sequence>
<dbReference type="AlphaFoldDB" id="A0A1V1NU30"/>
<evidence type="ECO:0000313" key="1">
    <source>
        <dbReference type="EMBL" id="ETR66088.1"/>
    </source>
</evidence>
<feature type="non-terminal residue" evidence="1">
    <location>
        <position position="1"/>
    </location>
</feature>
<accession>A0A1V1NU30</accession>
<proteinExistence type="predicted"/>
<organism evidence="1 2">
    <name type="scientific">Candidatus Magnetoglobus multicellularis str. Araruama</name>
    <dbReference type="NCBI Taxonomy" id="890399"/>
    <lineage>
        <taxon>Bacteria</taxon>
        <taxon>Pseudomonadati</taxon>
        <taxon>Thermodesulfobacteriota</taxon>
        <taxon>Desulfobacteria</taxon>
        <taxon>Desulfobacterales</taxon>
        <taxon>Desulfobacteraceae</taxon>
        <taxon>Candidatus Magnetoglobus</taxon>
    </lineage>
</organism>
<gene>
    <name evidence="1" type="ORF">OMM_13271</name>
</gene>
<dbReference type="Proteomes" id="UP000189670">
    <property type="component" value="Unassembled WGS sequence"/>
</dbReference>
<protein>
    <submittedName>
        <fullName evidence="1">Uncharacterized protein</fullName>
    </submittedName>
</protein>
<comment type="caution">
    <text evidence="1">The sequence shown here is derived from an EMBL/GenBank/DDBJ whole genome shotgun (WGS) entry which is preliminary data.</text>
</comment>
<name>A0A1V1NU30_9BACT</name>
<feature type="non-terminal residue" evidence="1">
    <location>
        <position position="451"/>
    </location>
</feature>
<reference evidence="2" key="1">
    <citation type="submission" date="2012-11" db="EMBL/GenBank/DDBJ databases">
        <authorList>
            <person name="Lucero-Rivera Y.E."/>
            <person name="Tovar-Ramirez D."/>
        </authorList>
    </citation>
    <scope>NUCLEOTIDE SEQUENCE [LARGE SCALE GENOMIC DNA]</scope>
    <source>
        <strain evidence="2">Araruama</strain>
    </source>
</reference>
<dbReference type="EMBL" id="ATBP01002243">
    <property type="protein sequence ID" value="ETR66088.1"/>
    <property type="molecule type" value="Genomic_DNA"/>
</dbReference>